<protein>
    <submittedName>
        <fullName evidence="1 3">Uncharacterized protein</fullName>
    </submittedName>
</protein>
<organism evidence="1">
    <name type="scientific">Eremomyces bilateralis CBS 781.70</name>
    <dbReference type="NCBI Taxonomy" id="1392243"/>
    <lineage>
        <taxon>Eukaryota</taxon>
        <taxon>Fungi</taxon>
        <taxon>Dikarya</taxon>
        <taxon>Ascomycota</taxon>
        <taxon>Pezizomycotina</taxon>
        <taxon>Dothideomycetes</taxon>
        <taxon>Dothideomycetes incertae sedis</taxon>
        <taxon>Eremomycetales</taxon>
        <taxon>Eremomycetaceae</taxon>
        <taxon>Eremomyces</taxon>
    </lineage>
</organism>
<proteinExistence type="predicted"/>
<dbReference type="AlphaFoldDB" id="A0A6G1G663"/>
<reference evidence="1 3" key="1">
    <citation type="submission" date="2020-01" db="EMBL/GenBank/DDBJ databases">
        <authorList>
            <consortium name="DOE Joint Genome Institute"/>
            <person name="Haridas S."/>
            <person name="Albert R."/>
            <person name="Binder M."/>
            <person name="Bloem J."/>
            <person name="Labutti K."/>
            <person name="Salamov A."/>
            <person name="Andreopoulos B."/>
            <person name="Baker S.E."/>
            <person name="Barry K."/>
            <person name="Bills G."/>
            <person name="Bluhm B.H."/>
            <person name="Cannon C."/>
            <person name="Castanera R."/>
            <person name="Culley D.E."/>
            <person name="Daum C."/>
            <person name="Ezra D."/>
            <person name="Gonzalez J.B."/>
            <person name="Henrissat B."/>
            <person name="Kuo A."/>
            <person name="Liang C."/>
            <person name="Lipzen A."/>
            <person name="Lutzoni F."/>
            <person name="Magnuson J."/>
            <person name="Mondo S."/>
            <person name="Nolan M."/>
            <person name="Ohm R."/>
            <person name="Pangilinan J."/>
            <person name="Park H.-J."/>
            <person name="Ramirez L."/>
            <person name="Alfaro M."/>
            <person name="Sun H."/>
            <person name="Tritt A."/>
            <person name="Yoshinaga Y."/>
            <person name="Zwiers L.-H."/>
            <person name="Turgeon B.G."/>
            <person name="Goodwin S.B."/>
            <person name="Spatafora J.W."/>
            <person name="Crous P.W."/>
            <person name="Grigoriev I.V."/>
        </authorList>
    </citation>
    <scope>NUCLEOTIDE SEQUENCE</scope>
    <source>
        <strain evidence="1 3">CBS 781.70</strain>
    </source>
</reference>
<accession>A0A6G1G663</accession>
<gene>
    <name evidence="1 3" type="ORF">P152DRAFT_457803</name>
</gene>
<dbReference type="Proteomes" id="UP000504638">
    <property type="component" value="Unplaced"/>
</dbReference>
<keyword evidence="2" id="KW-1185">Reference proteome</keyword>
<dbReference type="OrthoDB" id="448455at2759"/>
<dbReference type="GeneID" id="54419876"/>
<name>A0A6G1G663_9PEZI</name>
<dbReference type="RefSeq" id="XP_033535072.1">
    <property type="nucleotide sequence ID" value="XM_033679306.1"/>
</dbReference>
<sequence>MTKKLGPARDFQDSLDGIFKGCVEALSDSEGWNDFPSFRMLAKSLACLPGLERDAQIALSCQFYIVDKDIREPDKADEDEDETSVTAED</sequence>
<reference evidence="3" key="2">
    <citation type="submission" date="2020-04" db="EMBL/GenBank/DDBJ databases">
        <authorList>
            <consortium name="NCBI Genome Project"/>
        </authorList>
    </citation>
    <scope>NUCLEOTIDE SEQUENCE</scope>
    <source>
        <strain evidence="3">CBS 781.70</strain>
    </source>
</reference>
<evidence type="ECO:0000313" key="2">
    <source>
        <dbReference type="Proteomes" id="UP000504638"/>
    </source>
</evidence>
<reference evidence="3" key="3">
    <citation type="submission" date="2025-04" db="UniProtKB">
        <authorList>
            <consortium name="RefSeq"/>
        </authorList>
    </citation>
    <scope>IDENTIFICATION</scope>
    <source>
        <strain evidence="3">CBS 781.70</strain>
    </source>
</reference>
<evidence type="ECO:0000313" key="3">
    <source>
        <dbReference type="RefSeq" id="XP_033535072.1"/>
    </source>
</evidence>
<dbReference type="EMBL" id="ML975155">
    <property type="protein sequence ID" value="KAF1813441.1"/>
    <property type="molecule type" value="Genomic_DNA"/>
</dbReference>
<evidence type="ECO:0000313" key="1">
    <source>
        <dbReference type="EMBL" id="KAF1813441.1"/>
    </source>
</evidence>